<dbReference type="GO" id="GO:0012505">
    <property type="term" value="C:endomembrane system"/>
    <property type="evidence" value="ECO:0007669"/>
    <property type="project" value="UniProtKB-SubCell"/>
</dbReference>
<feature type="region of interest" description="Disordered" evidence="5">
    <location>
        <begin position="266"/>
        <end position="293"/>
    </location>
</feature>
<feature type="transmembrane region" description="Helical" evidence="6">
    <location>
        <begin position="135"/>
        <end position="157"/>
    </location>
</feature>
<dbReference type="Proteomes" id="UP000580250">
    <property type="component" value="Unassembled WGS sequence"/>
</dbReference>
<feature type="region of interest" description="Disordered" evidence="5">
    <location>
        <begin position="1"/>
        <end position="21"/>
    </location>
</feature>
<evidence type="ECO:0000313" key="7">
    <source>
        <dbReference type="EMBL" id="CAD2150075.1"/>
    </source>
</evidence>
<comment type="subcellular location">
    <subcellularLocation>
        <location evidence="1">Endomembrane system</location>
        <topology evidence="1">Multi-pass membrane protein</topology>
    </subcellularLocation>
</comment>
<dbReference type="EMBL" id="CAJEWN010000045">
    <property type="protein sequence ID" value="CAD2150075.1"/>
    <property type="molecule type" value="Genomic_DNA"/>
</dbReference>
<accession>A0A6V7UAQ7</accession>
<evidence type="ECO:0000256" key="6">
    <source>
        <dbReference type="SAM" id="Phobius"/>
    </source>
</evidence>
<dbReference type="PANTHER" id="PTHR12479:SF13">
    <property type="entry name" value="DUF4149 DOMAIN-CONTAINING PROTEIN"/>
    <property type="match status" value="1"/>
</dbReference>
<protein>
    <submittedName>
        <fullName evidence="7">Uncharacterized protein</fullName>
    </submittedName>
</protein>
<evidence type="ECO:0000256" key="2">
    <source>
        <dbReference type="ARBA" id="ARBA00022692"/>
    </source>
</evidence>
<dbReference type="PANTHER" id="PTHR12479">
    <property type="entry name" value="LYSOSOMAL-ASSOCIATED TRANSMEMBRANE PROTEIN"/>
    <property type="match status" value="1"/>
</dbReference>
<dbReference type="OrthoDB" id="5801335at2759"/>
<feature type="compositionally biased region" description="Polar residues" evidence="5">
    <location>
        <begin position="1"/>
        <end position="13"/>
    </location>
</feature>
<evidence type="ECO:0000313" key="8">
    <source>
        <dbReference type="Proteomes" id="UP000580250"/>
    </source>
</evidence>
<dbReference type="InterPro" id="IPR051115">
    <property type="entry name" value="LAPTM_transporter"/>
</dbReference>
<dbReference type="GO" id="GO:0005765">
    <property type="term" value="C:lysosomal membrane"/>
    <property type="evidence" value="ECO:0007669"/>
    <property type="project" value="TreeGrafter"/>
</dbReference>
<keyword evidence="3 6" id="KW-1133">Transmembrane helix</keyword>
<reference evidence="7 8" key="1">
    <citation type="submission" date="2020-08" db="EMBL/GenBank/DDBJ databases">
        <authorList>
            <person name="Koutsovoulos G."/>
            <person name="Danchin GJ E."/>
        </authorList>
    </citation>
    <scope>NUCLEOTIDE SEQUENCE [LARGE SCALE GENOMIC DNA]</scope>
</reference>
<feature type="transmembrane region" description="Helical" evidence="6">
    <location>
        <begin position="177"/>
        <end position="199"/>
    </location>
</feature>
<keyword evidence="2 6" id="KW-0812">Transmembrane</keyword>
<proteinExistence type="predicted"/>
<dbReference type="AlphaFoldDB" id="A0A6V7UAQ7"/>
<organism evidence="7 8">
    <name type="scientific">Meloidogyne enterolobii</name>
    <name type="common">Root-knot nematode worm</name>
    <name type="synonym">Meloidogyne mayaguensis</name>
    <dbReference type="NCBI Taxonomy" id="390850"/>
    <lineage>
        <taxon>Eukaryota</taxon>
        <taxon>Metazoa</taxon>
        <taxon>Ecdysozoa</taxon>
        <taxon>Nematoda</taxon>
        <taxon>Chromadorea</taxon>
        <taxon>Rhabditida</taxon>
        <taxon>Tylenchina</taxon>
        <taxon>Tylenchomorpha</taxon>
        <taxon>Tylenchoidea</taxon>
        <taxon>Meloidogynidae</taxon>
        <taxon>Meloidogyninae</taxon>
        <taxon>Meloidogyne</taxon>
    </lineage>
</organism>
<feature type="transmembrane region" description="Helical" evidence="6">
    <location>
        <begin position="60"/>
        <end position="82"/>
    </location>
</feature>
<evidence type="ECO:0000256" key="1">
    <source>
        <dbReference type="ARBA" id="ARBA00004127"/>
    </source>
</evidence>
<gene>
    <name evidence="7" type="ORF">MENT_LOCUS9897</name>
</gene>
<evidence type="ECO:0000256" key="3">
    <source>
        <dbReference type="ARBA" id="ARBA00022989"/>
    </source>
</evidence>
<feature type="transmembrane region" description="Helical" evidence="6">
    <location>
        <begin position="102"/>
        <end position="123"/>
    </location>
</feature>
<keyword evidence="4 6" id="KW-0472">Membrane</keyword>
<evidence type="ECO:0000256" key="5">
    <source>
        <dbReference type="SAM" id="MobiDB-lite"/>
    </source>
</evidence>
<sequence>MGKQAINSTTRQPLNGGLGGGRTHQRIRIGFSDLEPLWNAEDDKYKVFCRSVHVSKAALYVSYVQLVAAFMGSILFAYNYMMIASVQTPSADSWVGSVNNRYMSQLMMAVTLHVLLLVVLIHGIKTERKSLLMPYIVYAAITVLTGLVGIVNDIFYLDSHIMQGGGTNSVVRSQLRRHLFATIVQAWFLSIIWRCYGYLGDKKVARQIRDQMCSTASAFRYPENLMCSGYALMQQPPPYADTVMTPSATIPPPVYIGPIGSGIEKPVAKSPSQTTTTTTELATEAKEEEEMIE</sequence>
<evidence type="ECO:0000256" key="4">
    <source>
        <dbReference type="ARBA" id="ARBA00023136"/>
    </source>
</evidence>
<name>A0A6V7UAQ7_MELEN</name>
<comment type="caution">
    <text evidence="7">The sequence shown here is derived from an EMBL/GenBank/DDBJ whole genome shotgun (WGS) entry which is preliminary data.</text>
</comment>